<feature type="transmembrane region" description="Helical" evidence="1">
    <location>
        <begin position="48"/>
        <end position="68"/>
    </location>
</feature>
<dbReference type="AlphaFoldDB" id="A0A6C0HNS1"/>
<name>A0A6C0HNS1_9ZZZZ</name>
<dbReference type="EMBL" id="MN739993">
    <property type="protein sequence ID" value="QHT81806.1"/>
    <property type="molecule type" value="Genomic_DNA"/>
</dbReference>
<feature type="transmembrane region" description="Helical" evidence="1">
    <location>
        <begin position="20"/>
        <end position="41"/>
    </location>
</feature>
<evidence type="ECO:0000313" key="2">
    <source>
        <dbReference type="EMBL" id="QHT81806.1"/>
    </source>
</evidence>
<feature type="transmembrane region" description="Helical" evidence="1">
    <location>
        <begin position="144"/>
        <end position="164"/>
    </location>
</feature>
<evidence type="ECO:0000256" key="1">
    <source>
        <dbReference type="SAM" id="Phobius"/>
    </source>
</evidence>
<organism evidence="2">
    <name type="scientific">viral metagenome</name>
    <dbReference type="NCBI Taxonomy" id="1070528"/>
    <lineage>
        <taxon>unclassified sequences</taxon>
        <taxon>metagenomes</taxon>
        <taxon>organismal metagenomes</taxon>
    </lineage>
</organism>
<feature type="transmembrane region" description="Helical" evidence="1">
    <location>
        <begin position="120"/>
        <end position="138"/>
    </location>
</feature>
<keyword evidence="1" id="KW-0472">Membrane</keyword>
<feature type="transmembrane region" description="Helical" evidence="1">
    <location>
        <begin position="88"/>
        <end position="108"/>
    </location>
</feature>
<keyword evidence="1" id="KW-0812">Transmembrane</keyword>
<sequence length="206" mass="23201">MENPVPKPEEPVLPTLPTLFIFLSTISPFLIVLIFVFISIINSNIKGLIYLFGVIILFFITYVFQLTLHKSDDSSKHNCTIIQFPLQLYSNPSFNSALFLFTIAYISIPMMLKDSLNVPLLIVLLCIFAVDTTVRNMYQCTSPVGTVLGAVLGIVWGVAWYLLIQTSAPNLLFYDDLMSNRVACSRPTEQKFKCSVYKNGELLQTL</sequence>
<protein>
    <recommendedName>
        <fullName evidence="3">Phosphatidic acid phosphatase type 2/haloperoxidase domain-containing protein</fullName>
    </recommendedName>
</protein>
<proteinExistence type="predicted"/>
<reference evidence="2" key="1">
    <citation type="journal article" date="2020" name="Nature">
        <title>Giant virus diversity and host interactions through global metagenomics.</title>
        <authorList>
            <person name="Schulz F."/>
            <person name="Roux S."/>
            <person name="Paez-Espino D."/>
            <person name="Jungbluth S."/>
            <person name="Walsh D.A."/>
            <person name="Denef V.J."/>
            <person name="McMahon K.D."/>
            <person name="Konstantinidis K.T."/>
            <person name="Eloe-Fadrosh E.A."/>
            <person name="Kyrpides N.C."/>
            <person name="Woyke T."/>
        </authorList>
    </citation>
    <scope>NUCLEOTIDE SEQUENCE</scope>
    <source>
        <strain evidence="2">GVMAG-M-3300023184-160</strain>
    </source>
</reference>
<keyword evidence="1" id="KW-1133">Transmembrane helix</keyword>
<evidence type="ECO:0008006" key="3">
    <source>
        <dbReference type="Google" id="ProtNLM"/>
    </source>
</evidence>
<accession>A0A6C0HNS1</accession>